<organism evidence="3 4">
    <name type="scientific">Oceanipulchritudo coccoides</name>
    <dbReference type="NCBI Taxonomy" id="2706888"/>
    <lineage>
        <taxon>Bacteria</taxon>
        <taxon>Pseudomonadati</taxon>
        <taxon>Verrucomicrobiota</taxon>
        <taxon>Opitutia</taxon>
        <taxon>Puniceicoccales</taxon>
        <taxon>Oceanipulchritudinaceae</taxon>
        <taxon>Oceanipulchritudo</taxon>
    </lineage>
</organism>
<dbReference type="InterPro" id="IPR050190">
    <property type="entry name" value="UPF0213_domain"/>
</dbReference>
<sequence>MSEYFVYVLENQKGRLYIGQTDNLERRLRQHNSPEGKNHLGKYTHKNGPWHLLGSEEFPSRSMAMIREGELKSWKSPTKLRAVFGNSAVESRQGRD</sequence>
<dbReference type="InterPro" id="IPR000305">
    <property type="entry name" value="GIY-YIG_endonuc"/>
</dbReference>
<comment type="similarity">
    <text evidence="1">Belongs to the UPF0213 family.</text>
</comment>
<reference evidence="3 4" key="1">
    <citation type="submission" date="2020-02" db="EMBL/GenBank/DDBJ databases">
        <title>Albibacoteraceae fam. nov., the first described family within the subdivision 4 Verrucomicrobia.</title>
        <authorList>
            <person name="Xi F."/>
        </authorList>
    </citation>
    <scope>NUCLEOTIDE SEQUENCE [LARGE SCALE GENOMIC DNA]</scope>
    <source>
        <strain evidence="3 4">CK1056</strain>
    </source>
</reference>
<dbReference type="RefSeq" id="WP_163967449.1">
    <property type="nucleotide sequence ID" value="NZ_JAAGNX010000026.1"/>
</dbReference>
<dbReference type="Pfam" id="PF01541">
    <property type="entry name" value="GIY-YIG"/>
    <property type="match status" value="1"/>
</dbReference>
<feature type="domain" description="GIY-YIG" evidence="2">
    <location>
        <begin position="2"/>
        <end position="81"/>
    </location>
</feature>
<dbReference type="SUPFAM" id="SSF82771">
    <property type="entry name" value="GIY-YIG endonuclease"/>
    <property type="match status" value="1"/>
</dbReference>
<evidence type="ECO:0000259" key="2">
    <source>
        <dbReference type="PROSITE" id="PS50164"/>
    </source>
</evidence>
<name>A0A6B2M685_9BACT</name>
<dbReference type="PANTHER" id="PTHR34477">
    <property type="entry name" value="UPF0213 PROTEIN YHBQ"/>
    <property type="match status" value="1"/>
</dbReference>
<dbReference type="Gene3D" id="3.40.1440.10">
    <property type="entry name" value="GIY-YIG endonuclease"/>
    <property type="match status" value="1"/>
</dbReference>
<proteinExistence type="inferred from homology"/>
<protein>
    <submittedName>
        <fullName evidence="3">GIY-YIG nuclease family protein</fullName>
    </submittedName>
</protein>
<dbReference type="CDD" id="cd10456">
    <property type="entry name" value="GIY-YIG_UPF0213"/>
    <property type="match status" value="1"/>
</dbReference>
<evidence type="ECO:0000256" key="1">
    <source>
        <dbReference type="ARBA" id="ARBA00007435"/>
    </source>
</evidence>
<dbReference type="Proteomes" id="UP000478417">
    <property type="component" value="Unassembled WGS sequence"/>
</dbReference>
<dbReference type="InterPro" id="IPR035901">
    <property type="entry name" value="GIY-YIG_endonuc_sf"/>
</dbReference>
<dbReference type="AlphaFoldDB" id="A0A6B2M685"/>
<accession>A0A6B2M685</accession>
<comment type="caution">
    <text evidence="3">The sequence shown here is derived from an EMBL/GenBank/DDBJ whole genome shotgun (WGS) entry which is preliminary data.</text>
</comment>
<evidence type="ECO:0000313" key="3">
    <source>
        <dbReference type="EMBL" id="NDV63624.1"/>
    </source>
</evidence>
<gene>
    <name evidence="3" type="ORF">G0Q06_14280</name>
</gene>
<dbReference type="PANTHER" id="PTHR34477:SF1">
    <property type="entry name" value="UPF0213 PROTEIN YHBQ"/>
    <property type="match status" value="1"/>
</dbReference>
<evidence type="ECO:0000313" key="4">
    <source>
        <dbReference type="Proteomes" id="UP000478417"/>
    </source>
</evidence>
<keyword evidence="4" id="KW-1185">Reference proteome</keyword>
<dbReference type="PROSITE" id="PS50164">
    <property type="entry name" value="GIY_YIG"/>
    <property type="match status" value="1"/>
</dbReference>
<dbReference type="EMBL" id="JAAGNX010000026">
    <property type="protein sequence ID" value="NDV63624.1"/>
    <property type="molecule type" value="Genomic_DNA"/>
</dbReference>